<dbReference type="InterPro" id="IPR018484">
    <property type="entry name" value="FGGY_N"/>
</dbReference>
<keyword evidence="3" id="KW-0547">Nucleotide-binding</keyword>
<dbReference type="SUPFAM" id="SSF53067">
    <property type="entry name" value="Actin-like ATPase domain"/>
    <property type="match status" value="2"/>
</dbReference>
<evidence type="ECO:0000313" key="11">
    <source>
        <dbReference type="Proteomes" id="UP000011863"/>
    </source>
</evidence>
<dbReference type="GO" id="GO:0005524">
    <property type="term" value="F:ATP binding"/>
    <property type="evidence" value="ECO:0007669"/>
    <property type="project" value="UniProtKB-KW"/>
</dbReference>
<dbReference type="Pfam" id="PF02782">
    <property type="entry name" value="FGGY_C"/>
    <property type="match status" value="1"/>
</dbReference>
<dbReference type="PROSITE" id="PS00445">
    <property type="entry name" value="FGGY_KINASES_2"/>
    <property type="match status" value="1"/>
</dbReference>
<proteinExistence type="inferred from homology"/>
<dbReference type="Pfam" id="PF00370">
    <property type="entry name" value="FGGY_N"/>
    <property type="match status" value="1"/>
</dbReference>
<evidence type="ECO:0000256" key="3">
    <source>
        <dbReference type="ARBA" id="ARBA00022741"/>
    </source>
</evidence>
<dbReference type="Gene3D" id="3.30.420.40">
    <property type="match status" value="2"/>
</dbReference>
<dbReference type="RefSeq" id="WP_015441463.1">
    <property type="nucleotide sequence ID" value="NC_020520.1"/>
</dbReference>
<dbReference type="InterPro" id="IPR018483">
    <property type="entry name" value="Carb_kinase_FGGY_CS"/>
</dbReference>
<dbReference type="PANTHER" id="PTHR10196:SF69">
    <property type="entry name" value="GLYCEROL KINASE"/>
    <property type="match status" value="1"/>
</dbReference>
<dbReference type="GO" id="GO:0004370">
    <property type="term" value="F:glycerol kinase activity"/>
    <property type="evidence" value="ECO:0007669"/>
    <property type="project" value="TreeGrafter"/>
</dbReference>
<protein>
    <recommendedName>
        <fullName evidence="6">ATP:glycerol 3-phosphotransferase</fullName>
    </recommendedName>
</protein>
<dbReference type="AlphaFoldDB" id="A0A6C7EE23"/>
<keyword evidence="5" id="KW-0067">ATP-binding</keyword>
<evidence type="ECO:0000256" key="5">
    <source>
        <dbReference type="ARBA" id="ARBA00022840"/>
    </source>
</evidence>
<keyword evidence="2 7" id="KW-0808">Transferase</keyword>
<reference evidence="10 11" key="1">
    <citation type="journal article" date="2013" name="Int. J. Syst. Evol. Microbiol.">
        <title>Ilumatobacter nonamiense sp. nov. and Ilumatobacter coccineum sp. nov., isolated from seashore sand.</title>
        <authorList>
            <person name="Matsumoto A."/>
            <person name="Kasai H."/>
            <person name="Matsuo Y."/>
            <person name="Shizuri Y."/>
            <person name="Ichikawa N."/>
            <person name="Fujita N."/>
            <person name="Omura S."/>
            <person name="Takahashi Y."/>
        </authorList>
    </citation>
    <scope>NUCLEOTIDE SEQUENCE [LARGE SCALE GENOMIC DNA]</scope>
    <source>
        <strain evidence="11">NBRC 103263 / KCTC 29153 / YM16-304</strain>
    </source>
</reference>
<evidence type="ECO:0000313" key="10">
    <source>
        <dbReference type="EMBL" id="BAN02216.1"/>
    </source>
</evidence>
<dbReference type="InterPro" id="IPR018485">
    <property type="entry name" value="FGGY_C"/>
</dbReference>
<evidence type="ECO:0000256" key="4">
    <source>
        <dbReference type="ARBA" id="ARBA00022777"/>
    </source>
</evidence>
<dbReference type="KEGG" id="aym:YM304_19020"/>
<dbReference type="GO" id="GO:0005829">
    <property type="term" value="C:cytosol"/>
    <property type="evidence" value="ECO:0007669"/>
    <property type="project" value="TreeGrafter"/>
</dbReference>
<dbReference type="PIRSF" id="PIRSF000538">
    <property type="entry name" value="GlpK"/>
    <property type="match status" value="1"/>
</dbReference>
<gene>
    <name evidence="10" type="primary">glpK</name>
    <name evidence="10" type="ORF">YM304_19020</name>
</gene>
<feature type="domain" description="Carbohydrate kinase FGGY N-terminal" evidence="8">
    <location>
        <begin position="9"/>
        <end position="238"/>
    </location>
</feature>
<evidence type="ECO:0000256" key="1">
    <source>
        <dbReference type="ARBA" id="ARBA00009156"/>
    </source>
</evidence>
<evidence type="ECO:0000259" key="9">
    <source>
        <dbReference type="Pfam" id="PF02782"/>
    </source>
</evidence>
<dbReference type="InterPro" id="IPR000577">
    <property type="entry name" value="Carb_kinase_FGGY"/>
</dbReference>
<organism evidence="10 11">
    <name type="scientific">Ilumatobacter coccineus (strain NBRC 103263 / KCTC 29153 / YM16-304)</name>
    <dbReference type="NCBI Taxonomy" id="1313172"/>
    <lineage>
        <taxon>Bacteria</taxon>
        <taxon>Bacillati</taxon>
        <taxon>Actinomycetota</taxon>
        <taxon>Acidimicrobiia</taxon>
        <taxon>Acidimicrobiales</taxon>
        <taxon>Ilumatobacteraceae</taxon>
        <taxon>Ilumatobacter</taxon>
    </lineage>
</organism>
<dbReference type="PANTHER" id="PTHR10196">
    <property type="entry name" value="SUGAR KINASE"/>
    <property type="match status" value="1"/>
</dbReference>
<evidence type="ECO:0000256" key="2">
    <source>
        <dbReference type="ARBA" id="ARBA00022679"/>
    </source>
</evidence>
<accession>A0A6C7EE23</accession>
<keyword evidence="4 7" id="KW-0418">Kinase</keyword>
<evidence type="ECO:0000259" key="8">
    <source>
        <dbReference type="Pfam" id="PF00370"/>
    </source>
</evidence>
<dbReference type="Proteomes" id="UP000011863">
    <property type="component" value="Chromosome"/>
</dbReference>
<sequence length="494" mass="51469">MTTPSAARILVIDVGTTGLRAAVVDEQLRIVDIEYRPNPPSVPFDGLVEFDARLMADKVLEAAHSVLGRLDRPVDAVGITCQRASTVVWDRASGEPVAMGLGWQDLRTITECITAKAERGWNIAPNQSITKLASILGGLGDSAPTDLAFGTVDSWIAWVLTDGAVHVSDGTNMSTTTTGMRTADGSSWADDRLDAFGIPHSVLPQVVDSSGVIAAAAALPGSPPIAALVGDQQGSLIGQACTRAGLAKLTLGTGGMLDMFTGAPAPTEIARNDAGTYALPTWQLDGALSWGAEGIMLSAGTNIEWLRDDLRLIDTPAESHDVASGCADAGGVVYVPALLGLGTPRWDYGARGTLLGLTRGTERSHIVRAVLDGIAQRSADLLDAATSDTGVEVDTLRIDGGMSANPTLVQTLADVTGRQVEVSPVSDATTVGAAFLAGLAIGTWTDVSDIESLWNPAHTVAPAPTVDRAALRSRWGDALERAGEWHPELSALEF</sequence>
<dbReference type="InterPro" id="IPR043129">
    <property type="entry name" value="ATPase_NBD"/>
</dbReference>
<evidence type="ECO:0000256" key="6">
    <source>
        <dbReference type="ARBA" id="ARBA00043149"/>
    </source>
</evidence>
<feature type="domain" description="Carbohydrate kinase FGGY C-terminal" evidence="9">
    <location>
        <begin position="249"/>
        <end position="440"/>
    </location>
</feature>
<evidence type="ECO:0000256" key="7">
    <source>
        <dbReference type="RuleBase" id="RU003733"/>
    </source>
</evidence>
<name>A0A6C7EE23_ILUCY</name>
<keyword evidence="11" id="KW-1185">Reference proteome</keyword>
<dbReference type="GO" id="GO:0019563">
    <property type="term" value="P:glycerol catabolic process"/>
    <property type="evidence" value="ECO:0007669"/>
    <property type="project" value="TreeGrafter"/>
</dbReference>
<comment type="similarity">
    <text evidence="1 7">Belongs to the FGGY kinase family.</text>
</comment>
<dbReference type="EMBL" id="AP012057">
    <property type="protein sequence ID" value="BAN02216.1"/>
    <property type="molecule type" value="Genomic_DNA"/>
</dbReference>